<gene>
    <name evidence="1" type="ORF">F8M41_023795</name>
</gene>
<evidence type="ECO:0000313" key="1">
    <source>
        <dbReference type="EMBL" id="KAF0479760.1"/>
    </source>
</evidence>
<protein>
    <submittedName>
        <fullName evidence="1">Zn-finger domain-containing protein</fullName>
    </submittedName>
</protein>
<dbReference type="EMBL" id="WTPW01000786">
    <property type="protein sequence ID" value="KAF0479760.1"/>
    <property type="molecule type" value="Genomic_DNA"/>
</dbReference>
<evidence type="ECO:0000313" key="2">
    <source>
        <dbReference type="Proteomes" id="UP000439903"/>
    </source>
</evidence>
<keyword evidence="2" id="KW-1185">Reference proteome</keyword>
<organism evidence="1 2">
    <name type="scientific">Gigaspora margarita</name>
    <dbReference type="NCBI Taxonomy" id="4874"/>
    <lineage>
        <taxon>Eukaryota</taxon>
        <taxon>Fungi</taxon>
        <taxon>Fungi incertae sedis</taxon>
        <taxon>Mucoromycota</taxon>
        <taxon>Glomeromycotina</taxon>
        <taxon>Glomeromycetes</taxon>
        <taxon>Diversisporales</taxon>
        <taxon>Gigasporaceae</taxon>
        <taxon>Gigaspora</taxon>
    </lineage>
</organism>
<proteinExistence type="predicted"/>
<accession>A0A8H4EGK8</accession>
<name>A0A8H4EGK8_GIGMA</name>
<comment type="caution">
    <text evidence="1">The sequence shown here is derived from an EMBL/GenBank/DDBJ whole genome shotgun (WGS) entry which is preliminary data.</text>
</comment>
<dbReference type="AlphaFoldDB" id="A0A8H4EGK8"/>
<dbReference type="Proteomes" id="UP000439903">
    <property type="component" value="Unassembled WGS sequence"/>
</dbReference>
<reference evidence="1 2" key="1">
    <citation type="journal article" date="2019" name="Environ. Microbiol.">
        <title>At the nexus of three kingdoms: the genome of the mycorrhizal fungus Gigaspora margarita provides insights into plant, endobacterial and fungal interactions.</title>
        <authorList>
            <person name="Venice F."/>
            <person name="Ghignone S."/>
            <person name="Salvioli di Fossalunga A."/>
            <person name="Amselem J."/>
            <person name="Novero M."/>
            <person name="Xianan X."/>
            <person name="Sedzielewska Toro K."/>
            <person name="Morin E."/>
            <person name="Lipzen A."/>
            <person name="Grigoriev I.V."/>
            <person name="Henrissat B."/>
            <person name="Martin F.M."/>
            <person name="Bonfante P."/>
        </authorList>
    </citation>
    <scope>NUCLEOTIDE SEQUENCE [LARGE SCALE GENOMIC DNA]</scope>
    <source>
        <strain evidence="1 2">BEG34</strain>
    </source>
</reference>
<sequence length="200" mass="23605">MNVCVLTAGEDEQLFVNNFAQICNYLKPIKQNQNENFDINEYKSDSEFSAKKISFKDIKSEISNKILNNSTYFEHIRSSSSNVEIDQKYEKFSNEAYANLMVLVTKYKLSNIARNAIILFFNKHSKYSTLPLPKNIRQRKEFINDIKSNLLYKKTKVLDLDDTEYFLYYMPLISCIENILKISDIVQNLEFEYKELYKTT</sequence>